<name>A0A511TFW5_MYXFU</name>
<evidence type="ECO:0000259" key="3">
    <source>
        <dbReference type="Pfam" id="PF02230"/>
    </source>
</evidence>
<dbReference type="InterPro" id="IPR003140">
    <property type="entry name" value="PLipase/COase/thioEstase"/>
</dbReference>
<dbReference type="EMBL" id="FOIB01000007">
    <property type="protein sequence ID" value="SEU27409.1"/>
    <property type="molecule type" value="Genomic_DNA"/>
</dbReference>
<organism evidence="4 7">
    <name type="scientific">Myxococcus fulvus</name>
    <dbReference type="NCBI Taxonomy" id="33"/>
    <lineage>
        <taxon>Bacteria</taxon>
        <taxon>Pseudomonadati</taxon>
        <taxon>Myxococcota</taxon>
        <taxon>Myxococcia</taxon>
        <taxon>Myxococcales</taxon>
        <taxon>Cystobacterineae</taxon>
        <taxon>Myxococcaceae</taxon>
        <taxon>Myxococcus</taxon>
    </lineage>
</organism>
<dbReference type="Gene3D" id="3.40.50.1820">
    <property type="entry name" value="alpha/beta hydrolase"/>
    <property type="match status" value="1"/>
</dbReference>
<feature type="domain" description="Phospholipase/carboxylesterase/thioesterase" evidence="3">
    <location>
        <begin position="127"/>
        <end position="233"/>
    </location>
</feature>
<reference evidence="4 7" key="2">
    <citation type="submission" date="2019-07" db="EMBL/GenBank/DDBJ databases">
        <title>Whole genome shotgun sequence of Myxococcus fulvus NBRC 100333.</title>
        <authorList>
            <person name="Hosoyama A."/>
            <person name="Uohara A."/>
            <person name="Ohji S."/>
            <person name="Ichikawa N."/>
        </authorList>
    </citation>
    <scope>NUCLEOTIDE SEQUENCE [LARGE SCALE GENOMIC DNA]</scope>
    <source>
        <strain evidence="4 7">NBRC 100333</strain>
    </source>
</reference>
<dbReference type="PANTHER" id="PTHR43037:SF1">
    <property type="entry name" value="BLL1128 PROTEIN"/>
    <property type="match status" value="1"/>
</dbReference>
<proteinExistence type="predicted"/>
<dbReference type="Proteomes" id="UP000183760">
    <property type="component" value="Unassembled WGS sequence"/>
</dbReference>
<dbReference type="OrthoDB" id="9764953at2"/>
<reference evidence="5 6" key="1">
    <citation type="submission" date="2016-10" db="EMBL/GenBank/DDBJ databases">
        <authorList>
            <person name="Varghese N."/>
            <person name="Submissions S."/>
        </authorList>
    </citation>
    <scope>NUCLEOTIDE SEQUENCE [LARGE SCALE GENOMIC DNA]</scope>
    <source>
        <strain evidence="5 6">DSM 16525</strain>
    </source>
</reference>
<comment type="caution">
    <text evidence="4">The sequence shown here is derived from an EMBL/GenBank/DDBJ whole genome shotgun (WGS) entry which is preliminary data.</text>
</comment>
<dbReference type="InterPro" id="IPR050955">
    <property type="entry name" value="Plant_Biomass_Hydrol_Est"/>
</dbReference>
<keyword evidence="6" id="KW-1185">Reference proteome</keyword>
<gene>
    <name evidence="4" type="ORF">MFU01_73290</name>
    <name evidence="5" type="ORF">SAMN05443572_107447</name>
</gene>
<evidence type="ECO:0000313" key="7">
    <source>
        <dbReference type="Proteomes" id="UP000321514"/>
    </source>
</evidence>
<feature type="signal peptide" evidence="2">
    <location>
        <begin position="1"/>
        <end position="21"/>
    </location>
</feature>
<dbReference type="STRING" id="1334629.MFUL124B02_21625"/>
<evidence type="ECO:0000256" key="2">
    <source>
        <dbReference type="SAM" id="SignalP"/>
    </source>
</evidence>
<dbReference type="InterPro" id="IPR029058">
    <property type="entry name" value="AB_hydrolase_fold"/>
</dbReference>
<dbReference type="GO" id="GO:0016787">
    <property type="term" value="F:hydrolase activity"/>
    <property type="evidence" value="ECO:0007669"/>
    <property type="project" value="UniProtKB-KW"/>
</dbReference>
<evidence type="ECO:0000256" key="1">
    <source>
        <dbReference type="ARBA" id="ARBA00022729"/>
    </source>
</evidence>
<dbReference type="PANTHER" id="PTHR43037">
    <property type="entry name" value="UNNAMED PRODUCT-RELATED"/>
    <property type="match status" value="1"/>
</dbReference>
<dbReference type="AlphaFoldDB" id="A0A511TFW5"/>
<sequence>MSTPRRILLGLVLLAVQGAWAAQGEILARPINTVPGMEFGYWEYLPLGYDDNPTATYPLVVFLGGEGQAGNGGIADANGLERLMGPTAPPRLVRNGRHFPFILISPQRFNAYWPTDRIDHVIEFAKSHYRVDTNRIYLTGLSAGAIVTWSYAAAYPHKLAAIVPIAGNGNGVNVCNMWDVPVWAFHGTADNTVSQWGSIDPVNKLNTVCNPRANPPAKLTLYQGVGHDSWSRTYSGSAGHDIYTWMLSYSL</sequence>
<dbReference type="EMBL" id="BJXR01000059">
    <property type="protein sequence ID" value="GEN12292.1"/>
    <property type="molecule type" value="Genomic_DNA"/>
</dbReference>
<dbReference type="Pfam" id="PF02230">
    <property type="entry name" value="Abhydrolase_2"/>
    <property type="match status" value="1"/>
</dbReference>
<accession>A0A511TFW5</accession>
<protein>
    <submittedName>
        <fullName evidence="5">Dienelactone hydrolase family protein</fullName>
    </submittedName>
</protein>
<keyword evidence="1 2" id="KW-0732">Signal</keyword>
<keyword evidence="5" id="KW-0378">Hydrolase</keyword>
<dbReference type="Proteomes" id="UP000321514">
    <property type="component" value="Unassembled WGS sequence"/>
</dbReference>
<evidence type="ECO:0000313" key="5">
    <source>
        <dbReference type="EMBL" id="SEU27409.1"/>
    </source>
</evidence>
<evidence type="ECO:0000313" key="6">
    <source>
        <dbReference type="Proteomes" id="UP000183760"/>
    </source>
</evidence>
<feature type="chain" id="PRO_5023117627" evidence="2">
    <location>
        <begin position="22"/>
        <end position="251"/>
    </location>
</feature>
<dbReference type="SUPFAM" id="SSF53474">
    <property type="entry name" value="alpha/beta-Hydrolases"/>
    <property type="match status" value="1"/>
</dbReference>
<dbReference type="RefSeq" id="WP_074957087.1">
    <property type="nucleotide sequence ID" value="NZ_BJXR01000059.1"/>
</dbReference>
<evidence type="ECO:0000313" key="4">
    <source>
        <dbReference type="EMBL" id="GEN12292.1"/>
    </source>
</evidence>